<organism evidence="1 2">
    <name type="scientific">Galerina marginata (strain CBS 339.88)</name>
    <dbReference type="NCBI Taxonomy" id="685588"/>
    <lineage>
        <taxon>Eukaryota</taxon>
        <taxon>Fungi</taxon>
        <taxon>Dikarya</taxon>
        <taxon>Basidiomycota</taxon>
        <taxon>Agaricomycotina</taxon>
        <taxon>Agaricomycetes</taxon>
        <taxon>Agaricomycetidae</taxon>
        <taxon>Agaricales</taxon>
        <taxon>Agaricineae</taxon>
        <taxon>Strophariaceae</taxon>
        <taxon>Galerina</taxon>
    </lineage>
</organism>
<dbReference type="Proteomes" id="UP000027222">
    <property type="component" value="Unassembled WGS sequence"/>
</dbReference>
<gene>
    <name evidence="1" type="ORF">GALMADRAFT_1275033</name>
</gene>
<accession>A0A067TIS9</accession>
<protein>
    <submittedName>
        <fullName evidence="1">Uncharacterized protein</fullName>
    </submittedName>
</protein>
<proteinExistence type="predicted"/>
<reference evidence="2" key="1">
    <citation type="journal article" date="2014" name="Proc. Natl. Acad. Sci. U.S.A.">
        <title>Extensive sampling of basidiomycete genomes demonstrates inadequacy of the white-rot/brown-rot paradigm for wood decay fungi.</title>
        <authorList>
            <person name="Riley R."/>
            <person name="Salamov A.A."/>
            <person name="Brown D.W."/>
            <person name="Nagy L.G."/>
            <person name="Floudas D."/>
            <person name="Held B.W."/>
            <person name="Levasseur A."/>
            <person name="Lombard V."/>
            <person name="Morin E."/>
            <person name="Otillar R."/>
            <person name="Lindquist E.A."/>
            <person name="Sun H."/>
            <person name="LaButti K.M."/>
            <person name="Schmutz J."/>
            <person name="Jabbour D."/>
            <person name="Luo H."/>
            <person name="Baker S.E."/>
            <person name="Pisabarro A.G."/>
            <person name="Walton J.D."/>
            <person name="Blanchette R.A."/>
            <person name="Henrissat B."/>
            <person name="Martin F."/>
            <person name="Cullen D."/>
            <person name="Hibbett D.S."/>
            <person name="Grigoriev I.V."/>
        </authorList>
    </citation>
    <scope>NUCLEOTIDE SEQUENCE [LARGE SCALE GENOMIC DNA]</scope>
    <source>
        <strain evidence="2">CBS 339.88</strain>
    </source>
</reference>
<dbReference type="HOGENOM" id="CLU_1031031_0_0_1"/>
<name>A0A067TIS9_GALM3</name>
<evidence type="ECO:0000313" key="1">
    <source>
        <dbReference type="EMBL" id="KDR78868.1"/>
    </source>
</evidence>
<keyword evidence="2" id="KW-1185">Reference proteome</keyword>
<evidence type="ECO:0000313" key="2">
    <source>
        <dbReference type="Proteomes" id="UP000027222"/>
    </source>
</evidence>
<sequence length="243" mass="26749">MAPSLSLIVTQDILDGRDCSARLPTIRIPEESLEDSDLLSVFDHPRPLGISPGYSESGKLVSLSFADNDKCRIIEFQHPNKRDNRRPATDKAVVPPAIIEGRKLIQDKILCRPMGDIFAFDMGPLAMSLYCDLGMRITSAVDIQSAFSAVARKPISAIEDALGKEFDSVTSSKIKIKADNVKSLFLYPVYDSSDRNTVVDLAVRAWVSQFLPGYGNGEQLFEKVPRIDTNKLGAQVRSIVGFS</sequence>
<dbReference type="AlphaFoldDB" id="A0A067TIS9"/>
<dbReference type="OrthoDB" id="6513042at2759"/>
<dbReference type="STRING" id="685588.A0A067TIS9"/>
<dbReference type="EMBL" id="KL142374">
    <property type="protein sequence ID" value="KDR78868.1"/>
    <property type="molecule type" value="Genomic_DNA"/>
</dbReference>